<dbReference type="InterPro" id="IPR009057">
    <property type="entry name" value="Homeodomain-like_sf"/>
</dbReference>
<protein>
    <submittedName>
        <fullName evidence="5">AraC-like DNA-binding protein</fullName>
    </submittedName>
</protein>
<dbReference type="EMBL" id="JACIEF010000003">
    <property type="protein sequence ID" value="MBB4109085.1"/>
    <property type="molecule type" value="Genomic_DNA"/>
</dbReference>
<dbReference type="SUPFAM" id="SSF46689">
    <property type="entry name" value="Homeodomain-like"/>
    <property type="match status" value="1"/>
</dbReference>
<dbReference type="RefSeq" id="WP_183765871.1">
    <property type="nucleotide sequence ID" value="NZ_BMHZ01000003.1"/>
</dbReference>
<dbReference type="GO" id="GO:0003700">
    <property type="term" value="F:DNA-binding transcription factor activity"/>
    <property type="evidence" value="ECO:0007669"/>
    <property type="project" value="InterPro"/>
</dbReference>
<dbReference type="InterPro" id="IPR018060">
    <property type="entry name" value="HTH_AraC"/>
</dbReference>
<dbReference type="PANTHER" id="PTHR43280">
    <property type="entry name" value="ARAC-FAMILY TRANSCRIPTIONAL REGULATOR"/>
    <property type="match status" value="1"/>
</dbReference>
<keyword evidence="2 5" id="KW-0238">DNA-binding</keyword>
<dbReference type="Gene3D" id="1.10.10.60">
    <property type="entry name" value="Homeodomain-like"/>
    <property type="match status" value="1"/>
</dbReference>
<evidence type="ECO:0000256" key="3">
    <source>
        <dbReference type="ARBA" id="ARBA00023163"/>
    </source>
</evidence>
<evidence type="ECO:0000256" key="2">
    <source>
        <dbReference type="ARBA" id="ARBA00023125"/>
    </source>
</evidence>
<dbReference type="AlphaFoldDB" id="A0A7W6KE79"/>
<gene>
    <name evidence="5" type="ORF">GGQ60_003094</name>
</gene>
<keyword evidence="1" id="KW-0805">Transcription regulation</keyword>
<feature type="domain" description="HTH araC/xylS-type" evidence="4">
    <location>
        <begin position="206"/>
        <end position="286"/>
    </location>
</feature>
<reference evidence="5 6" key="1">
    <citation type="submission" date="2020-08" db="EMBL/GenBank/DDBJ databases">
        <title>Genomic Encyclopedia of Type Strains, Phase IV (KMG-IV): sequencing the most valuable type-strain genomes for metagenomic binning, comparative biology and taxonomic classification.</title>
        <authorList>
            <person name="Goeker M."/>
        </authorList>
    </citation>
    <scope>NUCLEOTIDE SEQUENCE [LARGE SCALE GENOMIC DNA]</scope>
    <source>
        <strain evidence="5 6">DSM 100774</strain>
    </source>
</reference>
<dbReference type="Pfam" id="PF12833">
    <property type="entry name" value="HTH_18"/>
    <property type="match status" value="1"/>
</dbReference>
<dbReference type="Proteomes" id="UP000532273">
    <property type="component" value="Unassembled WGS sequence"/>
</dbReference>
<proteinExistence type="predicted"/>
<evidence type="ECO:0000256" key="1">
    <source>
        <dbReference type="ARBA" id="ARBA00023015"/>
    </source>
</evidence>
<accession>A0A7W6KE79</accession>
<evidence type="ECO:0000313" key="5">
    <source>
        <dbReference type="EMBL" id="MBB4109085.1"/>
    </source>
</evidence>
<dbReference type="PROSITE" id="PS01124">
    <property type="entry name" value="HTH_ARAC_FAMILY_2"/>
    <property type="match status" value="1"/>
</dbReference>
<evidence type="ECO:0000313" key="6">
    <source>
        <dbReference type="Proteomes" id="UP000532273"/>
    </source>
</evidence>
<organism evidence="5 6">
    <name type="scientific">Pedobacter zeae</name>
    <dbReference type="NCBI Taxonomy" id="1737356"/>
    <lineage>
        <taxon>Bacteria</taxon>
        <taxon>Pseudomonadati</taxon>
        <taxon>Bacteroidota</taxon>
        <taxon>Sphingobacteriia</taxon>
        <taxon>Sphingobacteriales</taxon>
        <taxon>Sphingobacteriaceae</taxon>
        <taxon>Pedobacter</taxon>
    </lineage>
</organism>
<dbReference type="PANTHER" id="PTHR43280:SF32">
    <property type="entry name" value="TRANSCRIPTIONAL REGULATORY PROTEIN"/>
    <property type="match status" value="1"/>
</dbReference>
<sequence>MDTHHIRNEINGQLPAFKAAFYQFSAGPSQADYSRRDFYKIWLVNHSGTLTFPERSVRISGPSLLFLHPLLPYAFMPDEKERSGYWAIFTEAFLRTDARAERFSLHSLFRMESPTILTLQDEGYATVSFLFQHIVSTYHSGYTLKYESLKSYIDLLMHEGLKMQPAEINGTRQNAAFRIAGQFLDTLEKQYPIATPMEPIVLRKPKDFAAVLAIHVNHLNAVVQEVTGKSTRTHIAERMIAESKALLHFSNWSIADIAYCLGFEYPNHFNNFFKKHTGATPLSLRR</sequence>
<comment type="caution">
    <text evidence="5">The sequence shown here is derived from an EMBL/GenBank/DDBJ whole genome shotgun (WGS) entry which is preliminary data.</text>
</comment>
<name>A0A7W6KE79_9SPHI</name>
<evidence type="ECO:0000259" key="4">
    <source>
        <dbReference type="PROSITE" id="PS01124"/>
    </source>
</evidence>
<dbReference type="SMART" id="SM00342">
    <property type="entry name" value="HTH_ARAC"/>
    <property type="match status" value="1"/>
</dbReference>
<keyword evidence="3" id="KW-0804">Transcription</keyword>
<dbReference type="GO" id="GO:0043565">
    <property type="term" value="F:sequence-specific DNA binding"/>
    <property type="evidence" value="ECO:0007669"/>
    <property type="project" value="InterPro"/>
</dbReference>